<proteinExistence type="inferred from homology"/>
<evidence type="ECO:0000256" key="4">
    <source>
        <dbReference type="ARBA" id="ARBA00022679"/>
    </source>
</evidence>
<name>A0A0A0BMU4_9CELL</name>
<dbReference type="InterPro" id="IPR029044">
    <property type="entry name" value="Nucleotide-diphossugar_trans"/>
</dbReference>
<gene>
    <name evidence="5" type="ORF">N868_03610</name>
</gene>
<evidence type="ECO:0000256" key="2">
    <source>
        <dbReference type="ARBA" id="ARBA00006739"/>
    </source>
</evidence>
<dbReference type="RefSeq" id="WP_052426481.1">
    <property type="nucleotide sequence ID" value="NZ_AXCY01000110.1"/>
</dbReference>
<dbReference type="Pfam" id="PF13641">
    <property type="entry name" value="Glyco_tranf_2_3"/>
    <property type="match status" value="1"/>
</dbReference>
<dbReference type="EMBL" id="AXCY01000110">
    <property type="protein sequence ID" value="KGM09256.1"/>
    <property type="molecule type" value="Genomic_DNA"/>
</dbReference>
<comment type="pathway">
    <text evidence="1">Cell wall biogenesis; cell wall polysaccharide biosynthesis.</text>
</comment>
<protein>
    <submittedName>
        <fullName evidence="5">Glycosyl transferase family 2</fullName>
    </submittedName>
</protein>
<dbReference type="GO" id="GO:0016757">
    <property type="term" value="F:glycosyltransferase activity"/>
    <property type="evidence" value="ECO:0007669"/>
    <property type="project" value="UniProtKB-KW"/>
</dbReference>
<reference evidence="5 6" key="2">
    <citation type="journal article" date="2015" name="Stand. Genomic Sci.">
        <title>Draft genome sequence of Cellulomonas carbonis T26(T) and comparative analysis of six Cellulomonas genomes.</title>
        <authorList>
            <person name="Zhuang W."/>
            <person name="Zhang S."/>
            <person name="Xia X."/>
            <person name="Wang G."/>
        </authorList>
    </citation>
    <scope>NUCLEOTIDE SEQUENCE [LARGE SCALE GENOMIC DNA]</scope>
    <source>
        <strain evidence="5 6">T26</strain>
    </source>
</reference>
<comment type="similarity">
    <text evidence="2">Belongs to the glycosyltransferase 2 family.</text>
</comment>
<dbReference type="PANTHER" id="PTHR43179:SF12">
    <property type="entry name" value="GALACTOFURANOSYLTRANSFERASE GLFT2"/>
    <property type="match status" value="1"/>
</dbReference>
<keyword evidence="3" id="KW-0328">Glycosyltransferase</keyword>
<evidence type="ECO:0000256" key="1">
    <source>
        <dbReference type="ARBA" id="ARBA00004776"/>
    </source>
</evidence>
<keyword evidence="6" id="KW-1185">Reference proteome</keyword>
<dbReference type="SUPFAM" id="SSF53448">
    <property type="entry name" value="Nucleotide-diphospho-sugar transferases"/>
    <property type="match status" value="2"/>
</dbReference>
<comment type="caution">
    <text evidence="5">The sequence shown here is derived from an EMBL/GenBank/DDBJ whole genome shotgun (WGS) entry which is preliminary data.</text>
</comment>
<organism evidence="5 6">
    <name type="scientific">Cellulomonas carbonis T26</name>
    <dbReference type="NCBI Taxonomy" id="947969"/>
    <lineage>
        <taxon>Bacteria</taxon>
        <taxon>Bacillati</taxon>
        <taxon>Actinomycetota</taxon>
        <taxon>Actinomycetes</taxon>
        <taxon>Micrococcales</taxon>
        <taxon>Cellulomonadaceae</taxon>
        <taxon>Cellulomonas</taxon>
    </lineage>
</organism>
<accession>A0A0A0BMU4</accession>
<reference evidence="5 6" key="1">
    <citation type="submission" date="2013-08" db="EMBL/GenBank/DDBJ databases">
        <title>Genome sequencing of Cellulomonas carbonis T26.</title>
        <authorList>
            <person name="Chen F."/>
            <person name="Li Y."/>
            <person name="Wang G."/>
        </authorList>
    </citation>
    <scope>NUCLEOTIDE SEQUENCE [LARGE SCALE GENOMIC DNA]</scope>
    <source>
        <strain evidence="5 6">T26</strain>
    </source>
</reference>
<dbReference type="Gene3D" id="3.90.550.10">
    <property type="entry name" value="Spore Coat Polysaccharide Biosynthesis Protein SpsA, Chain A"/>
    <property type="match status" value="2"/>
</dbReference>
<sequence length="506" mass="54517">MTQTVAVLVRPGADLAALGRTLASLQRQGRGPWRAVVAGGGLTPADRAAVTRAARSVTWTDAAWDGPAHAVLAAGLDATGATWVGVLGQGDEVEPGVLPALVEYLSARPAVDVLYTDDQWAAAGIDGIQTKPDWVPSYLEGWDYLGRLCLVRRPLAEGAFGPETAGAEEWDLHLRATERAAVIEHVPVVGVTRAAPPPADPATVEAGRRAVERRYERLGIDATVEVAHPDGFLRVWRALPDPPPLVSVVVPTGGGVREVRGESTLLVETCLRSLVDRTTYGSWELVLVPSEGTPDSVVEIAREVVGDRLVVAPVTGEFSFSHSVNEGVRAARGELVLLLNDDTEVLEPRWLERMVSVAQDPTVGVVGAKLLFEDRSIQHVGIVHDDSWLPVHAFRGAPDDTGNFGARVVDMDFLVVTGACLLTRRDLYVEVGGFSPELPMAFNDVDFCHKVGATGLRVVCTPFATLHHHESATRVADVRPWERAYLVERTLALAAHDPYVNHRSVR</sequence>
<evidence type="ECO:0000313" key="6">
    <source>
        <dbReference type="Proteomes" id="UP000029839"/>
    </source>
</evidence>
<evidence type="ECO:0000313" key="5">
    <source>
        <dbReference type="EMBL" id="KGM09256.1"/>
    </source>
</evidence>
<evidence type="ECO:0000256" key="3">
    <source>
        <dbReference type="ARBA" id="ARBA00022676"/>
    </source>
</evidence>
<dbReference type="OrthoDB" id="7615426at2"/>
<dbReference type="AlphaFoldDB" id="A0A0A0BMU4"/>
<dbReference type="PANTHER" id="PTHR43179">
    <property type="entry name" value="RHAMNOSYLTRANSFERASE WBBL"/>
    <property type="match status" value="1"/>
</dbReference>
<dbReference type="Proteomes" id="UP000029839">
    <property type="component" value="Unassembled WGS sequence"/>
</dbReference>
<keyword evidence="4 5" id="KW-0808">Transferase</keyword>